<name>A0A6A0AI58_HAELA</name>
<dbReference type="Proteomes" id="UP000485058">
    <property type="component" value="Unassembled WGS sequence"/>
</dbReference>
<dbReference type="AlphaFoldDB" id="A0A6A0AI58"/>
<gene>
    <name evidence="2" type="ORF">HaLaN_31103</name>
</gene>
<dbReference type="PANTHER" id="PTHR43073">
    <property type="entry name" value="DIHYDROPYRIMIDINE DEHYDROGENASE [NADP(+)]"/>
    <property type="match status" value="1"/>
</dbReference>
<evidence type="ECO:0000313" key="3">
    <source>
        <dbReference type="Proteomes" id="UP000485058"/>
    </source>
</evidence>
<reference evidence="2 3" key="1">
    <citation type="submission" date="2020-02" db="EMBL/GenBank/DDBJ databases">
        <title>Draft genome sequence of Haematococcus lacustris strain NIES-144.</title>
        <authorList>
            <person name="Morimoto D."/>
            <person name="Nakagawa S."/>
            <person name="Yoshida T."/>
            <person name="Sawayama S."/>
        </authorList>
    </citation>
    <scope>NUCLEOTIDE SEQUENCE [LARGE SCALE GENOMIC DNA]</scope>
    <source>
        <strain evidence="2 3">NIES-144</strain>
    </source>
</reference>
<evidence type="ECO:0000313" key="2">
    <source>
        <dbReference type="EMBL" id="GFH31963.1"/>
    </source>
</evidence>
<organism evidence="2 3">
    <name type="scientific">Haematococcus lacustris</name>
    <name type="common">Green alga</name>
    <name type="synonym">Haematococcus pluvialis</name>
    <dbReference type="NCBI Taxonomy" id="44745"/>
    <lineage>
        <taxon>Eukaryota</taxon>
        <taxon>Viridiplantae</taxon>
        <taxon>Chlorophyta</taxon>
        <taxon>core chlorophytes</taxon>
        <taxon>Chlorophyceae</taxon>
        <taxon>CS clade</taxon>
        <taxon>Chlamydomonadales</taxon>
        <taxon>Haematococcaceae</taxon>
        <taxon>Haematococcus</taxon>
    </lineage>
</organism>
<dbReference type="EMBL" id="BLLF01006117">
    <property type="protein sequence ID" value="GFH31963.1"/>
    <property type="molecule type" value="Genomic_DNA"/>
</dbReference>
<dbReference type="GO" id="GO:0002058">
    <property type="term" value="F:uracil binding"/>
    <property type="evidence" value="ECO:0007669"/>
    <property type="project" value="TreeGrafter"/>
</dbReference>
<comment type="caution">
    <text evidence="2">The sequence shown here is derived from an EMBL/GenBank/DDBJ whole genome shotgun (WGS) entry which is preliminary data.</text>
</comment>
<sequence length="110" mass="12617">MPNPFVIGSGPPGTNYQVMKKAFEEGWGGVICKTLSLDSKKVVNVTPRYAKLRDSNNKVFGWENFELISDRPFETMLQEMQRLKQEFPDRVLIASIMEEYNKGAWEEIIG</sequence>
<dbReference type="InterPro" id="IPR013785">
    <property type="entry name" value="Aldolase_TIM"/>
</dbReference>
<dbReference type="GO" id="GO:0006212">
    <property type="term" value="P:uracil catabolic process"/>
    <property type="evidence" value="ECO:0007669"/>
    <property type="project" value="TreeGrafter"/>
</dbReference>
<dbReference type="PANTHER" id="PTHR43073:SF2">
    <property type="entry name" value="DIHYDROPYRIMIDINE DEHYDROGENASE [NADP(+)]"/>
    <property type="match status" value="1"/>
</dbReference>
<proteinExistence type="predicted"/>
<dbReference type="SUPFAM" id="SSF51395">
    <property type="entry name" value="FMN-linked oxidoreductases"/>
    <property type="match status" value="1"/>
</dbReference>
<keyword evidence="3" id="KW-1185">Reference proteome</keyword>
<evidence type="ECO:0000256" key="1">
    <source>
        <dbReference type="ARBA" id="ARBA00023002"/>
    </source>
</evidence>
<dbReference type="Gene3D" id="3.20.20.70">
    <property type="entry name" value="Aldolase class I"/>
    <property type="match status" value="1"/>
</dbReference>
<keyword evidence="1" id="KW-0560">Oxidoreductase</keyword>
<feature type="non-terminal residue" evidence="2">
    <location>
        <position position="110"/>
    </location>
</feature>
<dbReference type="GO" id="GO:0017113">
    <property type="term" value="F:dihydropyrimidine dehydrogenase (NADP+) activity"/>
    <property type="evidence" value="ECO:0007669"/>
    <property type="project" value="TreeGrafter"/>
</dbReference>
<feature type="non-terminal residue" evidence="2">
    <location>
        <position position="1"/>
    </location>
</feature>
<accession>A0A6A0AI58</accession>
<protein>
    <submittedName>
        <fullName evidence="2">DHO_dh domain-containing protein</fullName>
    </submittedName>
</protein>
<dbReference type="GO" id="GO:0006210">
    <property type="term" value="P:thymine catabolic process"/>
    <property type="evidence" value="ECO:0007669"/>
    <property type="project" value="TreeGrafter"/>
</dbReference>
<dbReference type="GO" id="GO:0050661">
    <property type="term" value="F:NADP binding"/>
    <property type="evidence" value="ECO:0007669"/>
    <property type="project" value="TreeGrafter"/>
</dbReference>